<dbReference type="PANTHER" id="PTHR42866:SF1">
    <property type="entry name" value="SPORE COAT POLYSACCHARIDE BIOSYNTHESIS PROTEIN SPSF"/>
    <property type="match status" value="1"/>
</dbReference>
<gene>
    <name evidence="1" type="ORF">B0I18_10561</name>
</gene>
<dbReference type="Proteomes" id="UP000240572">
    <property type="component" value="Unassembled WGS sequence"/>
</dbReference>
<sequence length="281" mass="32603">MNWLPQVIYKYMSLQDHIVIIVQARMSSSRLPGKAMMPILGKSLLARMVERLQMSYYKATIVIATSTDTGDDLIEQEAATIGVPCYRGSMDNLLDRHYQAAVQHHADVVLKIPSDCPLIDPRIIDQVLDFFFDHRYSYDYVGNLHPATLPDGNDVELMTMACLERTWQEASRPLELEHTTPYIWENPEQFRIANVPWGTGLNFSMSHRFTIDYPEDYAFICSVYQKLYPRRKNFSCNDILQLLENDPAIYEINARYAGVNWYRNHLQELKTITPDQTRILS</sequence>
<evidence type="ECO:0000313" key="1">
    <source>
        <dbReference type="EMBL" id="PSK91478.1"/>
    </source>
</evidence>
<proteinExistence type="predicted"/>
<dbReference type="InterPro" id="IPR003329">
    <property type="entry name" value="Cytidylyl_trans"/>
</dbReference>
<dbReference type="GO" id="GO:0005829">
    <property type="term" value="C:cytosol"/>
    <property type="evidence" value="ECO:0007669"/>
    <property type="project" value="TreeGrafter"/>
</dbReference>
<name>A0A2P8D2M6_9BACT</name>
<dbReference type="PANTHER" id="PTHR42866">
    <property type="entry name" value="3-DEOXY-MANNO-OCTULOSONATE CYTIDYLYLTRANSFERASE"/>
    <property type="match status" value="1"/>
</dbReference>
<dbReference type="SUPFAM" id="SSF53448">
    <property type="entry name" value="Nucleotide-diphospho-sugar transferases"/>
    <property type="match status" value="1"/>
</dbReference>
<dbReference type="Pfam" id="PF02348">
    <property type="entry name" value="CTP_transf_3"/>
    <property type="match status" value="1"/>
</dbReference>
<accession>A0A2P8D2M6</accession>
<dbReference type="InterPro" id="IPR029044">
    <property type="entry name" value="Nucleotide-diphossugar_trans"/>
</dbReference>
<dbReference type="CDD" id="cd02518">
    <property type="entry name" value="GT2_SpsF"/>
    <property type="match status" value="1"/>
</dbReference>
<dbReference type="Gene3D" id="3.90.550.10">
    <property type="entry name" value="Spore Coat Polysaccharide Biosynthesis Protein SpsA, Chain A"/>
    <property type="match status" value="1"/>
</dbReference>
<protein>
    <submittedName>
        <fullName evidence="1">Spore coat polysaccharide biosynthesis protein SpsF</fullName>
    </submittedName>
</protein>
<organism evidence="1 2">
    <name type="scientific">Taibaiella chishuiensis</name>
    <dbReference type="NCBI Taxonomy" id="1434707"/>
    <lineage>
        <taxon>Bacteria</taxon>
        <taxon>Pseudomonadati</taxon>
        <taxon>Bacteroidota</taxon>
        <taxon>Chitinophagia</taxon>
        <taxon>Chitinophagales</taxon>
        <taxon>Chitinophagaceae</taxon>
        <taxon>Taibaiella</taxon>
    </lineage>
</organism>
<comment type="caution">
    <text evidence="1">The sequence shown here is derived from an EMBL/GenBank/DDBJ whole genome shotgun (WGS) entry which is preliminary data.</text>
</comment>
<dbReference type="EMBL" id="PYGD01000005">
    <property type="protein sequence ID" value="PSK91478.1"/>
    <property type="molecule type" value="Genomic_DNA"/>
</dbReference>
<dbReference type="AlphaFoldDB" id="A0A2P8D2M6"/>
<reference evidence="1 2" key="1">
    <citation type="submission" date="2018-03" db="EMBL/GenBank/DDBJ databases">
        <title>Genomic Encyclopedia of Type Strains, Phase III (KMG-III): the genomes of soil and plant-associated and newly described type strains.</title>
        <authorList>
            <person name="Whitman W."/>
        </authorList>
    </citation>
    <scope>NUCLEOTIDE SEQUENCE [LARGE SCALE GENOMIC DNA]</scope>
    <source>
        <strain evidence="1 2">CGMCC 1.12700</strain>
    </source>
</reference>
<keyword evidence="2" id="KW-1185">Reference proteome</keyword>
<evidence type="ECO:0000313" key="2">
    <source>
        <dbReference type="Proteomes" id="UP000240572"/>
    </source>
</evidence>